<protein>
    <submittedName>
        <fullName evidence="1">Uncharacterized protein</fullName>
    </submittedName>
</protein>
<comment type="caution">
    <text evidence="1">The sequence shown here is derived from an EMBL/GenBank/DDBJ whole genome shotgun (WGS) entry which is preliminary data.</text>
</comment>
<dbReference type="AlphaFoldDB" id="A0A4Q4T4B8"/>
<dbReference type="EMBL" id="QJNU01000396">
    <property type="protein sequence ID" value="RYP00159.1"/>
    <property type="molecule type" value="Genomic_DNA"/>
</dbReference>
<name>A0A4Q4T4B8_9PEZI</name>
<proteinExistence type="predicted"/>
<evidence type="ECO:0000313" key="2">
    <source>
        <dbReference type="Proteomes" id="UP000293360"/>
    </source>
</evidence>
<dbReference type="Proteomes" id="UP000293360">
    <property type="component" value="Unassembled WGS sequence"/>
</dbReference>
<keyword evidence="2" id="KW-1185">Reference proteome</keyword>
<evidence type="ECO:0000313" key="1">
    <source>
        <dbReference type="EMBL" id="RYP00159.1"/>
    </source>
</evidence>
<gene>
    <name evidence="1" type="ORF">DL764_006590</name>
</gene>
<sequence length="193" mass="21286">MGHEVSSGQDSGIAFGPMGYGPGVGRQDFLDDLTVMNDSFIYEEFRCLRRPDTSREHHIGRPGRFAVAGPYLHRGTPGAACLTIIARFFPSPSALLLVGARDEFVSDHGRHILSPTNFLLCYFDRFRIPAEARSFDPSCFRTSVTTLANFSPLLSLSFPSCAAIFDPEHRDILAGLRVLRAVIEDHEDGNLGK</sequence>
<accession>A0A4Q4T4B8</accession>
<organism evidence="1 2">
    <name type="scientific">Monosporascus ibericus</name>
    <dbReference type="NCBI Taxonomy" id="155417"/>
    <lineage>
        <taxon>Eukaryota</taxon>
        <taxon>Fungi</taxon>
        <taxon>Dikarya</taxon>
        <taxon>Ascomycota</taxon>
        <taxon>Pezizomycotina</taxon>
        <taxon>Sordariomycetes</taxon>
        <taxon>Xylariomycetidae</taxon>
        <taxon>Xylariales</taxon>
        <taxon>Xylariales incertae sedis</taxon>
        <taxon>Monosporascus</taxon>
    </lineage>
</organism>
<reference evidence="1 2" key="1">
    <citation type="submission" date="2018-06" db="EMBL/GenBank/DDBJ databases">
        <title>Complete Genomes of Monosporascus.</title>
        <authorList>
            <person name="Robinson A.J."/>
            <person name="Natvig D.O."/>
        </authorList>
    </citation>
    <scope>NUCLEOTIDE SEQUENCE [LARGE SCALE GENOMIC DNA]</scope>
    <source>
        <strain evidence="1 2">CBS 110550</strain>
    </source>
</reference>